<reference evidence="2" key="2">
    <citation type="journal article" date="2021" name="PeerJ">
        <title>Extensive microbial diversity within the chicken gut microbiome revealed by metagenomics and culture.</title>
        <authorList>
            <person name="Gilroy R."/>
            <person name="Ravi A."/>
            <person name="Getino M."/>
            <person name="Pursley I."/>
            <person name="Horton D.L."/>
            <person name="Alikhan N.F."/>
            <person name="Baker D."/>
            <person name="Gharbi K."/>
            <person name="Hall N."/>
            <person name="Watson M."/>
            <person name="Adriaenssens E.M."/>
            <person name="Foster-Nyarko E."/>
            <person name="Jarju S."/>
            <person name="Secka A."/>
            <person name="Antonio M."/>
            <person name="Oren A."/>
            <person name="Chaudhuri R.R."/>
            <person name="La Ragione R."/>
            <person name="Hildebrand F."/>
            <person name="Pallen M.J."/>
        </authorList>
    </citation>
    <scope>NUCLEOTIDE SEQUENCE</scope>
    <source>
        <strain evidence="2">ChiHcec3-6078</strain>
    </source>
</reference>
<gene>
    <name evidence="2" type="ORF">IAC50_04590</name>
</gene>
<dbReference type="AlphaFoldDB" id="A0A9D1I103"/>
<reference evidence="2" key="1">
    <citation type="submission" date="2020-10" db="EMBL/GenBank/DDBJ databases">
        <authorList>
            <person name="Gilroy R."/>
        </authorList>
    </citation>
    <scope>NUCLEOTIDE SEQUENCE</scope>
    <source>
        <strain evidence="2">ChiHcec3-6078</strain>
    </source>
</reference>
<dbReference type="CDD" id="cd07743">
    <property type="entry name" value="metallo-hydrolase-like_MBL-fold"/>
    <property type="match status" value="1"/>
</dbReference>
<comment type="caution">
    <text evidence="2">The sequence shown here is derived from an EMBL/GenBank/DDBJ whole genome shotgun (WGS) entry which is preliminary data.</text>
</comment>
<proteinExistence type="predicted"/>
<evidence type="ECO:0000313" key="2">
    <source>
        <dbReference type="EMBL" id="HIU25752.1"/>
    </source>
</evidence>
<dbReference type="Proteomes" id="UP000824090">
    <property type="component" value="Unassembled WGS sequence"/>
</dbReference>
<dbReference type="SMART" id="SM00849">
    <property type="entry name" value="Lactamase_B"/>
    <property type="match status" value="1"/>
</dbReference>
<feature type="domain" description="Metallo-beta-lactamase" evidence="1">
    <location>
        <begin position="17"/>
        <end position="200"/>
    </location>
</feature>
<dbReference type="InterPro" id="IPR001279">
    <property type="entry name" value="Metallo-B-lactamas"/>
</dbReference>
<dbReference type="Gene3D" id="3.60.15.10">
    <property type="entry name" value="Ribonuclease Z/Hydroxyacylglutathione hydrolase-like"/>
    <property type="match status" value="1"/>
</dbReference>
<evidence type="ECO:0000259" key="1">
    <source>
        <dbReference type="SMART" id="SM00849"/>
    </source>
</evidence>
<accession>A0A9D1I103</accession>
<sequence>MKLRQVGEKTYYIEHKTNIGVYVTGQNKVCLIDTGSKGDGEKIDEIIEEKGWEIEYIINTHTHIDHLGGNEYLMKKYRIPAYCTDYDMAFAHYSDLEAAYMNGGFPCRKLRTVFSHPGMIGFRSVEKNHLEGIDWVYLPGHTFGMIGVKTSDDIWFPADAYLGRHLLENHSFGYLYDVEGYLNTLEKVKNLKGKMFIPAHGEAETDISEITEMNRRNIENIKAMVKEICRDYISMDSILKTMYERLGMRATAPQHALLSSTTKSYIGYLQDRNELECRFIDNVMTWKTM</sequence>
<organism evidence="2 3">
    <name type="scientific">Candidatus Allocopromorpha excrementigallinarum</name>
    <dbReference type="NCBI Taxonomy" id="2840742"/>
    <lineage>
        <taxon>Bacteria</taxon>
        <taxon>Bacillati</taxon>
        <taxon>Bacillota</taxon>
        <taxon>Clostridia</taxon>
        <taxon>Eubacteriales</taxon>
        <taxon>Eubacteriaceae</taxon>
        <taxon>Eubacteriaceae incertae sedis</taxon>
        <taxon>Candidatus Allocopromorpha</taxon>
    </lineage>
</organism>
<name>A0A9D1I103_9FIRM</name>
<dbReference type="PANTHER" id="PTHR42951">
    <property type="entry name" value="METALLO-BETA-LACTAMASE DOMAIN-CONTAINING"/>
    <property type="match status" value="1"/>
</dbReference>
<dbReference type="InterPro" id="IPR050855">
    <property type="entry name" value="NDM-1-like"/>
</dbReference>
<evidence type="ECO:0000313" key="3">
    <source>
        <dbReference type="Proteomes" id="UP000824090"/>
    </source>
</evidence>
<dbReference type="SUPFAM" id="SSF56281">
    <property type="entry name" value="Metallo-hydrolase/oxidoreductase"/>
    <property type="match status" value="1"/>
</dbReference>
<dbReference type="PANTHER" id="PTHR42951:SF14">
    <property type="entry name" value="METALLO-BETA-LACTAMASE SUPERFAMILY PROTEIN"/>
    <property type="match status" value="1"/>
</dbReference>
<dbReference type="EMBL" id="DVMP01000085">
    <property type="protein sequence ID" value="HIU25752.1"/>
    <property type="molecule type" value="Genomic_DNA"/>
</dbReference>
<dbReference type="InterPro" id="IPR036866">
    <property type="entry name" value="RibonucZ/Hydroxyglut_hydro"/>
</dbReference>
<dbReference type="Pfam" id="PF00753">
    <property type="entry name" value="Lactamase_B"/>
    <property type="match status" value="1"/>
</dbReference>
<protein>
    <submittedName>
        <fullName evidence="2">MBL fold metallo-hydrolase</fullName>
    </submittedName>
</protein>